<accession>A0ABS1J3Q7</accession>
<organism evidence="1 2">
    <name type="scientific">Catonella massiliensis</name>
    <dbReference type="NCBI Taxonomy" id="2799636"/>
    <lineage>
        <taxon>Bacteria</taxon>
        <taxon>Bacillati</taxon>
        <taxon>Bacillota</taxon>
        <taxon>Clostridia</taxon>
        <taxon>Lachnospirales</taxon>
        <taxon>Lachnospiraceae</taxon>
        <taxon>Catonella</taxon>
    </lineage>
</organism>
<evidence type="ECO:0000313" key="2">
    <source>
        <dbReference type="Proteomes" id="UP000604730"/>
    </source>
</evidence>
<reference evidence="1 2" key="1">
    <citation type="submission" date="2021-01" db="EMBL/GenBank/DDBJ databases">
        <title>Isolation and description of Catonella massiliensis sp. nov., a novel Catonella species, isolated from a stable periodontitis subject.</title>
        <authorList>
            <person name="Antezack A."/>
            <person name="Boxberger M."/>
            <person name="La Scola B."/>
            <person name="Monnet-Corti V."/>
        </authorList>
    </citation>
    <scope>NUCLEOTIDE SEQUENCE [LARGE SCALE GENOMIC DNA]</scope>
    <source>
        <strain evidence="1 2">Marseille-Q4567</strain>
    </source>
</reference>
<dbReference type="RefSeq" id="WP_208430165.1">
    <property type="nucleotide sequence ID" value="NZ_JAEPRJ010000001.1"/>
</dbReference>
<evidence type="ECO:0000313" key="1">
    <source>
        <dbReference type="EMBL" id="MBK5898768.1"/>
    </source>
</evidence>
<dbReference type="EMBL" id="JAEPRJ010000001">
    <property type="protein sequence ID" value="MBK5898768.1"/>
    <property type="molecule type" value="Genomic_DNA"/>
</dbReference>
<proteinExistence type="predicted"/>
<gene>
    <name evidence="1" type="ORF">JJN12_13460</name>
</gene>
<sequence length="68" mass="7948">MSVRYLLDKDYFLNDEDTYDVGKEGFISFNLAPPCFLCPHIGGHYWFKCLYITENGGISYKIKRQQTS</sequence>
<protein>
    <submittedName>
        <fullName evidence="1">Uncharacterized protein</fullName>
    </submittedName>
</protein>
<name>A0ABS1J3Q7_9FIRM</name>
<comment type="caution">
    <text evidence="1">The sequence shown here is derived from an EMBL/GenBank/DDBJ whole genome shotgun (WGS) entry which is preliminary data.</text>
</comment>
<keyword evidence="2" id="KW-1185">Reference proteome</keyword>
<dbReference type="Proteomes" id="UP000604730">
    <property type="component" value="Unassembled WGS sequence"/>
</dbReference>